<keyword evidence="3" id="KW-1185">Reference proteome</keyword>
<protein>
    <submittedName>
        <fullName evidence="2">Uncharacterized protein</fullName>
    </submittedName>
</protein>
<dbReference type="Proteomes" id="UP000799757">
    <property type="component" value="Unassembled WGS sequence"/>
</dbReference>
<feature type="region of interest" description="Disordered" evidence="1">
    <location>
        <begin position="44"/>
        <end position="74"/>
    </location>
</feature>
<proteinExistence type="predicted"/>
<evidence type="ECO:0000313" key="3">
    <source>
        <dbReference type="Proteomes" id="UP000799757"/>
    </source>
</evidence>
<evidence type="ECO:0000313" key="2">
    <source>
        <dbReference type="EMBL" id="KAF2800378.1"/>
    </source>
</evidence>
<name>A0A6A6XVV7_9PLEO</name>
<sequence length="255" mass="28550">MPLHLARVGRNSLTSLSDSTMRITVEVTVQVEVRGDIPVPTSSFYDMDRSATPTMPSPPVFTRNESVPRPSSASRRLSSIPAYSEAALHAIAQDAVHGFHPGMMFIFPEPPPGFRVLDIDEAARITNATTKEILSFGQHLIAAESLEAHANAIREGDVKGHVPVSIWMQRLGPLKNVDKTLFCFLRDCLHSHTPHHILFRWDMLRCNMRGAGETIATLVRRAEQEPRKRWTSLVLELYFLMLEYASPVLCALAKR</sequence>
<dbReference type="AlphaFoldDB" id="A0A6A6XVV7"/>
<accession>A0A6A6XVV7</accession>
<dbReference type="OrthoDB" id="3778057at2759"/>
<gene>
    <name evidence="2" type="ORF">K505DRAFT_381686</name>
</gene>
<organism evidence="2 3">
    <name type="scientific">Melanomma pulvis-pyrius CBS 109.77</name>
    <dbReference type="NCBI Taxonomy" id="1314802"/>
    <lineage>
        <taxon>Eukaryota</taxon>
        <taxon>Fungi</taxon>
        <taxon>Dikarya</taxon>
        <taxon>Ascomycota</taxon>
        <taxon>Pezizomycotina</taxon>
        <taxon>Dothideomycetes</taxon>
        <taxon>Pleosporomycetidae</taxon>
        <taxon>Pleosporales</taxon>
        <taxon>Melanommataceae</taxon>
        <taxon>Melanomma</taxon>
    </lineage>
</organism>
<evidence type="ECO:0000256" key="1">
    <source>
        <dbReference type="SAM" id="MobiDB-lite"/>
    </source>
</evidence>
<dbReference type="EMBL" id="MU001748">
    <property type="protein sequence ID" value="KAF2800378.1"/>
    <property type="molecule type" value="Genomic_DNA"/>
</dbReference>
<reference evidence="2" key="1">
    <citation type="journal article" date="2020" name="Stud. Mycol.">
        <title>101 Dothideomycetes genomes: a test case for predicting lifestyles and emergence of pathogens.</title>
        <authorList>
            <person name="Haridas S."/>
            <person name="Albert R."/>
            <person name="Binder M."/>
            <person name="Bloem J."/>
            <person name="Labutti K."/>
            <person name="Salamov A."/>
            <person name="Andreopoulos B."/>
            <person name="Baker S."/>
            <person name="Barry K."/>
            <person name="Bills G."/>
            <person name="Bluhm B."/>
            <person name="Cannon C."/>
            <person name="Castanera R."/>
            <person name="Culley D."/>
            <person name="Daum C."/>
            <person name="Ezra D."/>
            <person name="Gonzalez J."/>
            <person name="Henrissat B."/>
            <person name="Kuo A."/>
            <person name="Liang C."/>
            <person name="Lipzen A."/>
            <person name="Lutzoni F."/>
            <person name="Magnuson J."/>
            <person name="Mondo S."/>
            <person name="Nolan M."/>
            <person name="Ohm R."/>
            <person name="Pangilinan J."/>
            <person name="Park H.-J."/>
            <person name="Ramirez L."/>
            <person name="Alfaro M."/>
            <person name="Sun H."/>
            <person name="Tritt A."/>
            <person name="Yoshinaga Y."/>
            <person name="Zwiers L.-H."/>
            <person name="Turgeon B."/>
            <person name="Goodwin S."/>
            <person name="Spatafora J."/>
            <person name="Crous P."/>
            <person name="Grigoriev I."/>
        </authorList>
    </citation>
    <scope>NUCLEOTIDE SEQUENCE</scope>
    <source>
        <strain evidence="2">CBS 109.77</strain>
    </source>
</reference>